<comment type="caution">
    <text evidence="12">The sequence shown here is derived from an EMBL/GenBank/DDBJ whole genome shotgun (WGS) entry which is preliminary data.</text>
</comment>
<evidence type="ECO:0000256" key="5">
    <source>
        <dbReference type="ARBA" id="ARBA00023136"/>
    </source>
</evidence>
<reference evidence="12" key="1">
    <citation type="journal article" date="2023" name="Mol. Biol. Evol.">
        <title>Third-Generation Sequencing Reveals the Adaptive Role of the Epigenome in Three Deep-Sea Polychaetes.</title>
        <authorList>
            <person name="Perez M."/>
            <person name="Aroh O."/>
            <person name="Sun Y."/>
            <person name="Lan Y."/>
            <person name="Juniper S.K."/>
            <person name="Young C.R."/>
            <person name="Angers B."/>
            <person name="Qian P.Y."/>
        </authorList>
    </citation>
    <scope>NUCLEOTIDE SEQUENCE</scope>
    <source>
        <strain evidence="12">R07B-5</strain>
    </source>
</reference>
<evidence type="ECO:0000256" key="3">
    <source>
        <dbReference type="ARBA" id="ARBA00022989"/>
    </source>
</evidence>
<evidence type="ECO:0000256" key="10">
    <source>
        <dbReference type="SAM" id="Phobius"/>
    </source>
</evidence>
<feature type="transmembrane region" description="Helical" evidence="10">
    <location>
        <begin position="12"/>
        <end position="29"/>
    </location>
</feature>
<feature type="transmembrane region" description="Helical" evidence="10">
    <location>
        <begin position="193"/>
        <end position="214"/>
    </location>
</feature>
<evidence type="ECO:0000313" key="12">
    <source>
        <dbReference type="EMBL" id="KAK2174625.1"/>
    </source>
</evidence>
<dbReference type="Gene3D" id="1.20.1070.10">
    <property type="entry name" value="Rhodopsin 7-helix transmembrane proteins"/>
    <property type="match status" value="1"/>
</dbReference>
<evidence type="ECO:0000256" key="8">
    <source>
        <dbReference type="RuleBase" id="RU000688"/>
    </source>
</evidence>
<feature type="transmembrane region" description="Helical" evidence="10">
    <location>
        <begin position="50"/>
        <end position="70"/>
    </location>
</feature>
<keyword evidence="5 10" id="KW-0472">Membrane</keyword>
<dbReference type="GO" id="GO:0004930">
    <property type="term" value="F:G protein-coupled receptor activity"/>
    <property type="evidence" value="ECO:0007669"/>
    <property type="project" value="UniProtKB-KW"/>
</dbReference>
<protein>
    <recommendedName>
        <fullName evidence="11">G-protein coupled receptors family 1 profile domain-containing protein</fullName>
    </recommendedName>
</protein>
<evidence type="ECO:0000256" key="6">
    <source>
        <dbReference type="ARBA" id="ARBA00023170"/>
    </source>
</evidence>
<dbReference type="PANTHER" id="PTHR24243:SF230">
    <property type="entry name" value="G-PROTEIN COUPLED RECEPTORS FAMILY 1 PROFILE DOMAIN-CONTAINING PROTEIN"/>
    <property type="match status" value="1"/>
</dbReference>
<dbReference type="Pfam" id="PF00001">
    <property type="entry name" value="7tm_1"/>
    <property type="match status" value="1"/>
</dbReference>
<dbReference type="EMBL" id="JAODUO010000787">
    <property type="protein sequence ID" value="KAK2174625.1"/>
    <property type="molecule type" value="Genomic_DNA"/>
</dbReference>
<dbReference type="CDD" id="cd14978">
    <property type="entry name" value="7tmA_FMRFamide_R-like"/>
    <property type="match status" value="1"/>
</dbReference>
<dbReference type="GO" id="GO:0005886">
    <property type="term" value="C:plasma membrane"/>
    <property type="evidence" value="ECO:0007669"/>
    <property type="project" value="TreeGrafter"/>
</dbReference>
<evidence type="ECO:0000256" key="2">
    <source>
        <dbReference type="ARBA" id="ARBA00022692"/>
    </source>
</evidence>
<evidence type="ECO:0000313" key="13">
    <source>
        <dbReference type="Proteomes" id="UP001209878"/>
    </source>
</evidence>
<dbReference type="PROSITE" id="PS50262">
    <property type="entry name" value="G_PROTEIN_RECEP_F1_2"/>
    <property type="match status" value="1"/>
</dbReference>
<evidence type="ECO:0000259" key="11">
    <source>
        <dbReference type="PROSITE" id="PS50262"/>
    </source>
</evidence>
<accession>A0AAD9NLP8</accession>
<keyword evidence="4 8" id="KW-0297">G-protein coupled receptor</keyword>
<keyword evidence="7 8" id="KW-0807">Transducer</keyword>
<feature type="transmembrane region" description="Helical" evidence="10">
    <location>
        <begin position="105"/>
        <end position="128"/>
    </location>
</feature>
<feature type="region of interest" description="Disordered" evidence="9">
    <location>
        <begin position="263"/>
        <end position="304"/>
    </location>
</feature>
<name>A0AAD9NLP8_RIDPI</name>
<dbReference type="Proteomes" id="UP001209878">
    <property type="component" value="Unassembled WGS sequence"/>
</dbReference>
<proteinExistence type="inferred from homology"/>
<dbReference type="InterPro" id="IPR000276">
    <property type="entry name" value="GPCR_Rhodpsn"/>
</dbReference>
<keyword evidence="13" id="KW-1185">Reference proteome</keyword>
<dbReference type="PROSITE" id="PS00237">
    <property type="entry name" value="G_PROTEIN_RECEP_F1_1"/>
    <property type="match status" value="1"/>
</dbReference>
<feature type="transmembrane region" description="Helical" evidence="10">
    <location>
        <begin position="149"/>
        <end position="173"/>
    </location>
</feature>
<keyword evidence="6 8" id="KW-0675">Receptor</keyword>
<organism evidence="12 13">
    <name type="scientific">Ridgeia piscesae</name>
    <name type="common">Tubeworm</name>
    <dbReference type="NCBI Taxonomy" id="27915"/>
    <lineage>
        <taxon>Eukaryota</taxon>
        <taxon>Metazoa</taxon>
        <taxon>Spiralia</taxon>
        <taxon>Lophotrochozoa</taxon>
        <taxon>Annelida</taxon>
        <taxon>Polychaeta</taxon>
        <taxon>Sedentaria</taxon>
        <taxon>Canalipalpata</taxon>
        <taxon>Sabellida</taxon>
        <taxon>Siboglinidae</taxon>
        <taxon>Ridgeia</taxon>
    </lineage>
</organism>
<keyword evidence="2 8" id="KW-0812">Transmembrane</keyword>
<dbReference type="AlphaFoldDB" id="A0AAD9NLP8"/>
<evidence type="ECO:0000256" key="9">
    <source>
        <dbReference type="SAM" id="MobiDB-lite"/>
    </source>
</evidence>
<evidence type="ECO:0000256" key="7">
    <source>
        <dbReference type="ARBA" id="ARBA00023224"/>
    </source>
</evidence>
<gene>
    <name evidence="12" type="ORF">NP493_787g00004</name>
</gene>
<keyword evidence="3 10" id="KW-1133">Transmembrane helix</keyword>
<dbReference type="SUPFAM" id="SSF81321">
    <property type="entry name" value="Family A G protein-coupled receptor-like"/>
    <property type="match status" value="1"/>
</dbReference>
<feature type="domain" description="G-protein coupled receptors family 1 profile" evidence="11">
    <location>
        <begin position="1"/>
        <end position="212"/>
    </location>
</feature>
<feature type="compositionally biased region" description="Polar residues" evidence="9">
    <location>
        <begin position="269"/>
        <end position="279"/>
    </location>
</feature>
<dbReference type="PANTHER" id="PTHR24243">
    <property type="entry name" value="G-PROTEIN COUPLED RECEPTOR"/>
    <property type="match status" value="1"/>
</dbReference>
<dbReference type="InterPro" id="IPR017452">
    <property type="entry name" value="GPCR_Rhodpsn_7TM"/>
</dbReference>
<comment type="subcellular location">
    <subcellularLocation>
        <location evidence="1">Membrane</location>
        <topology evidence="1">Multi-pass membrane protein</topology>
    </subcellularLocation>
</comment>
<evidence type="ECO:0000256" key="1">
    <source>
        <dbReference type="ARBA" id="ARBA00004141"/>
    </source>
</evidence>
<sequence length="304" mass="34965">MSGGSCQLLKFLFPFFSNAGFWVLVAFTVDRYIAVCFPLRKTVLCRPRRAIAVCGALLLVSAAKSTHIFWTLGIRYEYNSTVHWYVSRCTPFKRYEHFHDYIRPYLSMPVILLIPFIVILTCNILIIRKLRQRNRLLQQTNIDRKLTQTTAMCLSISFAFFVCATPIFCTIVAHPYTHRPGISISSEMRNRIITTLAALFVYLHHAINFYLYCLTGQQFRSDLKAVLCVPCQRGRFKLDGLRSWVRCRTRTFRVAPESSVSMDQRLAVSPQTSNETVSSGVPCDEDEADGKQQRVSDWSVVTRF</sequence>
<comment type="similarity">
    <text evidence="8">Belongs to the G-protein coupled receptor 1 family.</text>
</comment>
<dbReference type="PRINTS" id="PR00237">
    <property type="entry name" value="GPCRRHODOPSN"/>
</dbReference>
<evidence type="ECO:0000256" key="4">
    <source>
        <dbReference type="ARBA" id="ARBA00023040"/>
    </source>
</evidence>